<keyword evidence="3" id="KW-1185">Reference proteome</keyword>
<evidence type="ECO:0000259" key="1">
    <source>
        <dbReference type="Pfam" id="PF01575"/>
    </source>
</evidence>
<accession>A0A0K6HMY3</accession>
<dbReference type="Proteomes" id="UP000183900">
    <property type="component" value="Unassembled WGS sequence"/>
</dbReference>
<protein>
    <submittedName>
        <fullName evidence="2">Acyl dehydratase</fullName>
    </submittedName>
</protein>
<dbReference type="PANTHER" id="PTHR43664:SF1">
    <property type="entry name" value="BETA-METHYLMALYL-COA DEHYDRATASE"/>
    <property type="match status" value="1"/>
</dbReference>
<dbReference type="Gene3D" id="3.10.129.10">
    <property type="entry name" value="Hotdog Thioesterase"/>
    <property type="match status" value="1"/>
</dbReference>
<gene>
    <name evidence="2" type="ORF">Ga0061067_101359</name>
</gene>
<dbReference type="EMBL" id="CYHE01000001">
    <property type="protein sequence ID" value="CUA92234.1"/>
    <property type="molecule type" value="Genomic_DNA"/>
</dbReference>
<organism evidence="2 3">
    <name type="scientific">Pannonibacter indicus</name>
    <dbReference type="NCBI Taxonomy" id="466044"/>
    <lineage>
        <taxon>Bacteria</taxon>
        <taxon>Pseudomonadati</taxon>
        <taxon>Pseudomonadota</taxon>
        <taxon>Alphaproteobacteria</taxon>
        <taxon>Hyphomicrobiales</taxon>
        <taxon>Stappiaceae</taxon>
        <taxon>Pannonibacter</taxon>
    </lineage>
</organism>
<dbReference type="InterPro" id="IPR052342">
    <property type="entry name" value="MCH/BMMD"/>
</dbReference>
<dbReference type="RefSeq" id="WP_055454091.1">
    <property type="nucleotide sequence ID" value="NZ_CYHE01000001.1"/>
</dbReference>
<dbReference type="PANTHER" id="PTHR43664">
    <property type="entry name" value="MONOAMINE OXIDASE-RELATED"/>
    <property type="match status" value="1"/>
</dbReference>
<reference evidence="3" key="1">
    <citation type="submission" date="2015-08" db="EMBL/GenBank/DDBJ databases">
        <authorList>
            <person name="Varghese N."/>
        </authorList>
    </citation>
    <scope>NUCLEOTIDE SEQUENCE [LARGE SCALE GENOMIC DNA]</scope>
    <source>
        <strain evidence="3">DSM 23407</strain>
    </source>
</reference>
<dbReference type="OrthoDB" id="9797938at2"/>
<dbReference type="Pfam" id="PF01575">
    <property type="entry name" value="MaoC_dehydratas"/>
    <property type="match status" value="1"/>
</dbReference>
<dbReference type="SUPFAM" id="SSF54637">
    <property type="entry name" value="Thioesterase/thiol ester dehydrase-isomerase"/>
    <property type="match status" value="1"/>
</dbReference>
<dbReference type="InterPro" id="IPR029069">
    <property type="entry name" value="HotDog_dom_sf"/>
</dbReference>
<dbReference type="AlphaFoldDB" id="A0A0K6HMY3"/>
<name>A0A0K6HMY3_9HYPH</name>
<evidence type="ECO:0000313" key="2">
    <source>
        <dbReference type="EMBL" id="CUA92234.1"/>
    </source>
</evidence>
<dbReference type="InterPro" id="IPR002539">
    <property type="entry name" value="MaoC-like_dom"/>
</dbReference>
<sequence>MTVHRYFEDFSPGETIPLGTKTVTKDEIIAFAAEFDPQPFHLDEGAGKASLLGGLAASGWHTASMFMRMLVDGLLAQSAGQGAPGIDTLTWRRPVYPGDTLRAEAKVLSCRSLRSRPGLGLVTFAFSVFNQNGDTVMVLENPILFTCREAAAEAGA</sequence>
<proteinExistence type="predicted"/>
<feature type="domain" description="MaoC-like" evidence="1">
    <location>
        <begin position="19"/>
        <end position="114"/>
    </location>
</feature>
<dbReference type="CDD" id="cd03454">
    <property type="entry name" value="YdeM"/>
    <property type="match status" value="1"/>
</dbReference>
<evidence type="ECO:0000313" key="3">
    <source>
        <dbReference type="Proteomes" id="UP000183900"/>
    </source>
</evidence>